<organism evidence="2 3">
    <name type="scientific">Callosobruchus maculatus</name>
    <name type="common">Southern cowpea weevil</name>
    <name type="synonym">Pulse bruchid</name>
    <dbReference type="NCBI Taxonomy" id="64391"/>
    <lineage>
        <taxon>Eukaryota</taxon>
        <taxon>Metazoa</taxon>
        <taxon>Ecdysozoa</taxon>
        <taxon>Arthropoda</taxon>
        <taxon>Hexapoda</taxon>
        <taxon>Insecta</taxon>
        <taxon>Pterygota</taxon>
        <taxon>Neoptera</taxon>
        <taxon>Endopterygota</taxon>
        <taxon>Coleoptera</taxon>
        <taxon>Polyphaga</taxon>
        <taxon>Cucujiformia</taxon>
        <taxon>Chrysomeloidea</taxon>
        <taxon>Chrysomelidae</taxon>
        <taxon>Bruchinae</taxon>
        <taxon>Bruchini</taxon>
        <taxon>Callosobruchus</taxon>
    </lineage>
</organism>
<dbReference type="InterPro" id="IPR044479">
    <property type="entry name" value="LGALDH-like"/>
</dbReference>
<dbReference type="PANTHER" id="PTHR42686:SF1">
    <property type="entry name" value="GH17980P-RELATED"/>
    <property type="match status" value="1"/>
</dbReference>
<dbReference type="InterPro" id="IPR036812">
    <property type="entry name" value="NAD(P)_OxRdtase_dom_sf"/>
</dbReference>
<dbReference type="Proteomes" id="UP000410492">
    <property type="component" value="Unassembled WGS sequence"/>
</dbReference>
<dbReference type="GO" id="GO:0010349">
    <property type="term" value="F:L-galactose dehydrogenase activity"/>
    <property type="evidence" value="ECO:0007669"/>
    <property type="project" value="InterPro"/>
</dbReference>
<feature type="domain" description="NADP-dependent oxidoreductase" evidence="1">
    <location>
        <begin position="89"/>
        <end position="364"/>
    </location>
</feature>
<accession>A0A653BY60</accession>
<dbReference type="SUPFAM" id="SSF51430">
    <property type="entry name" value="NAD(P)-linked oxidoreductase"/>
    <property type="match status" value="1"/>
</dbReference>
<dbReference type="InterPro" id="IPR020471">
    <property type="entry name" value="AKR"/>
</dbReference>
<evidence type="ECO:0000313" key="2">
    <source>
        <dbReference type="EMBL" id="VEN40519.1"/>
    </source>
</evidence>
<dbReference type="InterPro" id="IPR023210">
    <property type="entry name" value="NADP_OxRdtase_dom"/>
</dbReference>
<gene>
    <name evidence="2" type="ORF">CALMAC_LOCUS4658</name>
</gene>
<dbReference type="AlphaFoldDB" id="A0A653BY60"/>
<feature type="non-terminal residue" evidence="2">
    <location>
        <position position="1"/>
    </location>
</feature>
<reference evidence="2 3" key="1">
    <citation type="submission" date="2019-01" db="EMBL/GenBank/DDBJ databases">
        <authorList>
            <person name="Sayadi A."/>
        </authorList>
    </citation>
    <scope>NUCLEOTIDE SEQUENCE [LARGE SCALE GENOMIC DNA]</scope>
</reference>
<protein>
    <recommendedName>
        <fullName evidence="1">NADP-dependent oxidoreductase domain-containing protein</fullName>
    </recommendedName>
</protein>
<sequence length="406" mass="46264">CISITFPINPLQPYTDRPCLICNAENSCIEHCYSNKWHRVSLQFNFIWYSSLLIMDLPETFVEGFHDENEVRKMKYYTFGSTGLKVSQLSLGTGAFSYFYGDVDEEECKKTVHEAIRRGINYIDTGPWYGHGKSEEILGKCLEGIPRKAYYVATKVGRYEKDPLLMFDFSATRSKRSIEETLRRLKLDHVDVLQVHDIEFAPSIDTILNETLPALQDIVKEGRAKYIGITGYPVTTLWECIERSHVPINMILSYCRLTMIDNTLNTFIPKLQAKNVGIVNAAAHSMGLLSNFGPPEWHPAGQEIKTACTEARQYCKDKGVELGKLALYYSLQQEGPATVLVGMKNRQLLDDNLQVFNDGLNPKEQAVYNHVLKIFEKLTVRHWENVEIENYRKIMSGEAGGGGFFK</sequence>
<dbReference type="Pfam" id="PF00248">
    <property type="entry name" value="Aldo_ket_red"/>
    <property type="match status" value="1"/>
</dbReference>
<evidence type="ECO:0000259" key="1">
    <source>
        <dbReference type="Pfam" id="PF00248"/>
    </source>
</evidence>
<dbReference type="CDD" id="cd19163">
    <property type="entry name" value="AKR_galDH"/>
    <property type="match status" value="1"/>
</dbReference>
<dbReference type="Gene3D" id="3.20.20.100">
    <property type="entry name" value="NADP-dependent oxidoreductase domain"/>
    <property type="match status" value="1"/>
</dbReference>
<dbReference type="OrthoDB" id="48988at2759"/>
<dbReference type="EMBL" id="CAACVG010006545">
    <property type="protein sequence ID" value="VEN40519.1"/>
    <property type="molecule type" value="Genomic_DNA"/>
</dbReference>
<proteinExistence type="predicted"/>
<name>A0A653BY60_CALMS</name>
<evidence type="ECO:0000313" key="3">
    <source>
        <dbReference type="Proteomes" id="UP000410492"/>
    </source>
</evidence>
<dbReference type="FunFam" id="3.20.20.100:FF:000011">
    <property type="entry name" value="Aldo/keto reductase"/>
    <property type="match status" value="1"/>
</dbReference>
<dbReference type="GO" id="GO:0005829">
    <property type="term" value="C:cytosol"/>
    <property type="evidence" value="ECO:0007669"/>
    <property type="project" value="TreeGrafter"/>
</dbReference>
<keyword evidence="3" id="KW-1185">Reference proteome</keyword>
<dbReference type="PANTHER" id="PTHR42686">
    <property type="entry name" value="GH17980P-RELATED"/>
    <property type="match status" value="1"/>
</dbReference>